<dbReference type="GO" id="GO:0016787">
    <property type="term" value="F:hydrolase activity"/>
    <property type="evidence" value="ECO:0007669"/>
    <property type="project" value="UniProtKB-KW"/>
</dbReference>
<dbReference type="PROSITE" id="PS51756">
    <property type="entry name" value="LXG"/>
    <property type="match status" value="1"/>
</dbReference>
<dbReference type="Proteomes" id="UP000270468">
    <property type="component" value="Unassembled WGS sequence"/>
</dbReference>
<accession>A0A3P5WU76</accession>
<proteinExistence type="inferred from homology"/>
<dbReference type="RefSeq" id="WP_124069593.1">
    <property type="nucleotide sequence ID" value="NZ_CBCRXF010000011.1"/>
</dbReference>
<protein>
    <submittedName>
        <fullName evidence="3">Ribonuclease YxiD</fullName>
        <ecNumber evidence="3">3.1.-.-</ecNumber>
    </submittedName>
</protein>
<keyword evidence="3" id="KW-0378">Hydrolase</keyword>
<feature type="domain" description="LXG" evidence="2">
    <location>
        <begin position="1"/>
        <end position="234"/>
    </location>
</feature>
<name>A0A3P5WU76_9BACL</name>
<sequence>MKILDVDPFQEGLQKNSIMLDRLESEMKAIEIAIEGLVAMEDSLKGQGGNAIRAFYSECHLPFVQYFLVFKNTFASILTQIESALHTLEPSSNGFIRENFLEVEVESGLSAVSQLTTELTDEANCIMAQVQDIVALPHLNDHEVQQGVRDGKRKRNETVTNLNQFDAEQTNALSTIESSLTIMENWLVDLEGLFKNNLTGINFPKADWIAYSTWNPLKKELTHQEMMGAPVSILEDRSTVGSILNTQNLFPFQNSLLFNEGRYPSTPFSSGFLHYRASASNDVKEPDSVEKTSTTDYFIDGDTVAVGENIEVTGGAGMYKNDWSGFDGYTNGDKKIGGSSEASLIYGKVGLDTTIIDGEGTINVLKGSADARIGGESVLGLNLPLPLAKVEGTVYGLEGKTQFDREIPYLGKVIGGTGIGAGASIGNAKAYAGFDKGSVGIGAKASVAEAEVNPTIGIPFTDINAKLTLGVSAIGIGGEAKIGKEILIDLRLLFGAKVGISFENESQ</sequence>
<dbReference type="OrthoDB" id="3261089at2"/>
<evidence type="ECO:0000256" key="1">
    <source>
        <dbReference type="ARBA" id="ARBA00034117"/>
    </source>
</evidence>
<comment type="similarity">
    <text evidence="1">In the N-terminal section; belongs to the LXG family.</text>
</comment>
<reference evidence="3 4" key="1">
    <citation type="submission" date="2018-11" db="EMBL/GenBank/DDBJ databases">
        <authorList>
            <person name="Criscuolo A."/>
        </authorList>
    </citation>
    <scope>NUCLEOTIDE SEQUENCE [LARGE SCALE GENOMIC DNA]</scope>
    <source>
        <strain evidence="3">ATB-66</strain>
    </source>
</reference>
<evidence type="ECO:0000259" key="2">
    <source>
        <dbReference type="PROSITE" id="PS51756"/>
    </source>
</evidence>
<gene>
    <name evidence="3" type="primary">yxiD_1</name>
    <name evidence="3" type="ORF">FILTAD_01178</name>
</gene>
<organism evidence="3 4">
    <name type="scientific">Filibacter tadaridae</name>
    <dbReference type="NCBI Taxonomy" id="2483811"/>
    <lineage>
        <taxon>Bacteria</taxon>
        <taxon>Bacillati</taxon>
        <taxon>Bacillota</taxon>
        <taxon>Bacilli</taxon>
        <taxon>Bacillales</taxon>
        <taxon>Caryophanaceae</taxon>
        <taxon>Filibacter</taxon>
    </lineage>
</organism>
<dbReference type="EC" id="3.1.-.-" evidence="3"/>
<dbReference type="Pfam" id="PF04740">
    <property type="entry name" value="LXG"/>
    <property type="match status" value="1"/>
</dbReference>
<keyword evidence="4" id="KW-1185">Reference proteome</keyword>
<dbReference type="EMBL" id="UXAV01000031">
    <property type="protein sequence ID" value="VDC25128.1"/>
    <property type="molecule type" value="Genomic_DNA"/>
</dbReference>
<evidence type="ECO:0000313" key="4">
    <source>
        <dbReference type="Proteomes" id="UP000270468"/>
    </source>
</evidence>
<dbReference type="InterPro" id="IPR006829">
    <property type="entry name" value="LXG_dom"/>
</dbReference>
<evidence type="ECO:0000313" key="3">
    <source>
        <dbReference type="EMBL" id="VDC25128.1"/>
    </source>
</evidence>
<dbReference type="AlphaFoldDB" id="A0A3P5WU76"/>